<keyword evidence="11" id="KW-1185">Reference proteome</keyword>
<keyword evidence="3 7" id="KW-0436">Ligase</keyword>
<dbReference type="NCBIfam" id="TIGR00877">
    <property type="entry name" value="purD"/>
    <property type="match status" value="1"/>
</dbReference>
<dbReference type="GO" id="GO:0004637">
    <property type="term" value="F:phosphoribosylamine-glycine ligase activity"/>
    <property type="evidence" value="ECO:0007669"/>
    <property type="project" value="UniProtKB-EC"/>
</dbReference>
<evidence type="ECO:0000256" key="1">
    <source>
        <dbReference type="ARBA" id="ARBA00001936"/>
    </source>
</evidence>
<dbReference type="PROSITE" id="PS50975">
    <property type="entry name" value="ATP_GRASP"/>
    <property type="match status" value="1"/>
</dbReference>
<protein>
    <recommendedName>
        <fullName evidence="7">Phosphoribosylamine--glycine ligase</fullName>
        <ecNumber evidence="7">6.3.4.13</ecNumber>
    </recommendedName>
    <alternativeName>
        <fullName evidence="7">GARS</fullName>
    </alternativeName>
    <alternativeName>
        <fullName evidence="7">Glycinamide ribonucleotide synthetase</fullName>
    </alternativeName>
    <alternativeName>
        <fullName evidence="7">Phosphoribosylglycinamide synthetase</fullName>
    </alternativeName>
</protein>
<comment type="cofactor">
    <cofactor evidence="2">
        <name>Mg(2+)</name>
        <dbReference type="ChEBI" id="CHEBI:18420"/>
    </cofactor>
</comment>
<evidence type="ECO:0000256" key="2">
    <source>
        <dbReference type="ARBA" id="ARBA00001946"/>
    </source>
</evidence>
<dbReference type="PANTHER" id="PTHR43472:SF1">
    <property type="entry name" value="PHOSPHORIBOSYLAMINE--GLYCINE LIGASE, CHLOROPLASTIC"/>
    <property type="match status" value="1"/>
</dbReference>
<evidence type="ECO:0000256" key="6">
    <source>
        <dbReference type="ARBA" id="ARBA00022840"/>
    </source>
</evidence>
<comment type="pathway">
    <text evidence="7">Purine metabolism; IMP biosynthesis via de novo pathway; N(1)-(5-phospho-D-ribosyl)glycinamide from 5-phospho-alpha-D-ribose 1-diphosphate: step 2/2.</text>
</comment>
<dbReference type="InterPro" id="IPR020562">
    <property type="entry name" value="PRibGlycinamide_synth_N"/>
</dbReference>
<organism evidence="10 11">
    <name type="scientific">Crassaminicella indica</name>
    <dbReference type="NCBI Taxonomy" id="2855394"/>
    <lineage>
        <taxon>Bacteria</taxon>
        <taxon>Bacillati</taxon>
        <taxon>Bacillota</taxon>
        <taxon>Clostridia</taxon>
        <taxon>Eubacteriales</taxon>
        <taxon>Clostridiaceae</taxon>
        <taxon>Crassaminicella</taxon>
    </lineage>
</organism>
<evidence type="ECO:0000256" key="3">
    <source>
        <dbReference type="ARBA" id="ARBA00022598"/>
    </source>
</evidence>
<dbReference type="Pfam" id="PF02844">
    <property type="entry name" value="GARS_N"/>
    <property type="match status" value="1"/>
</dbReference>
<dbReference type="InterPro" id="IPR000115">
    <property type="entry name" value="PRibGlycinamide_synth"/>
</dbReference>
<dbReference type="InterPro" id="IPR020561">
    <property type="entry name" value="PRibGlycinamid_synth_ATP-grasp"/>
</dbReference>
<dbReference type="Pfam" id="PF01071">
    <property type="entry name" value="GARS_A"/>
    <property type="match status" value="1"/>
</dbReference>
<feature type="domain" description="ATP-grasp" evidence="9">
    <location>
        <begin position="107"/>
        <end position="313"/>
    </location>
</feature>
<dbReference type="PROSITE" id="PS00184">
    <property type="entry name" value="GARS"/>
    <property type="match status" value="1"/>
</dbReference>
<evidence type="ECO:0000256" key="8">
    <source>
        <dbReference type="PROSITE-ProRule" id="PRU00409"/>
    </source>
</evidence>
<comment type="catalytic activity">
    <reaction evidence="7">
        <text>5-phospho-beta-D-ribosylamine + glycine + ATP = N(1)-(5-phospho-beta-D-ribosyl)glycinamide + ADP + phosphate + H(+)</text>
        <dbReference type="Rhea" id="RHEA:17453"/>
        <dbReference type="ChEBI" id="CHEBI:15378"/>
        <dbReference type="ChEBI" id="CHEBI:30616"/>
        <dbReference type="ChEBI" id="CHEBI:43474"/>
        <dbReference type="ChEBI" id="CHEBI:57305"/>
        <dbReference type="ChEBI" id="CHEBI:58681"/>
        <dbReference type="ChEBI" id="CHEBI:143788"/>
        <dbReference type="ChEBI" id="CHEBI:456216"/>
        <dbReference type="EC" id="6.3.4.13"/>
    </reaction>
</comment>
<gene>
    <name evidence="7 10" type="primary">purD</name>
    <name evidence="10" type="ORF">KVH43_07700</name>
</gene>
<evidence type="ECO:0000256" key="7">
    <source>
        <dbReference type="HAMAP-Rule" id="MF_00138"/>
    </source>
</evidence>
<dbReference type="EMBL" id="CP078093">
    <property type="protein sequence ID" value="QXM05281.1"/>
    <property type="molecule type" value="Genomic_DNA"/>
</dbReference>
<keyword evidence="5 7" id="KW-0658">Purine biosynthesis</keyword>
<dbReference type="SMART" id="SM01209">
    <property type="entry name" value="GARS_A"/>
    <property type="match status" value="1"/>
</dbReference>
<dbReference type="Proteomes" id="UP000886818">
    <property type="component" value="Chromosome"/>
</dbReference>
<comment type="cofactor">
    <cofactor evidence="1">
        <name>Mn(2+)</name>
        <dbReference type="ChEBI" id="CHEBI:29035"/>
    </cofactor>
</comment>
<dbReference type="InterPro" id="IPR011761">
    <property type="entry name" value="ATP-grasp"/>
</dbReference>
<dbReference type="PANTHER" id="PTHR43472">
    <property type="entry name" value="PHOSPHORIBOSYLAMINE--GLYCINE LIGASE"/>
    <property type="match status" value="1"/>
</dbReference>
<accession>A0ABX8R903</accession>
<dbReference type="HAMAP" id="MF_00138">
    <property type="entry name" value="GARS"/>
    <property type="match status" value="1"/>
</dbReference>
<keyword evidence="6 8" id="KW-0067">ATP-binding</keyword>
<keyword evidence="4 8" id="KW-0547">Nucleotide-binding</keyword>
<comment type="similarity">
    <text evidence="7">Belongs to the GARS family.</text>
</comment>
<reference evidence="10" key="1">
    <citation type="submission" date="2021-07" db="EMBL/GenBank/DDBJ databases">
        <title>Complete genome sequence of Crassaminicella sp. 143-21, isolated from a deep-sea hydrothermal vent.</title>
        <authorList>
            <person name="Li X."/>
        </authorList>
    </citation>
    <scope>NUCLEOTIDE SEQUENCE</scope>
    <source>
        <strain evidence="10">143-21</strain>
    </source>
</reference>
<name>A0ABX8R903_9CLOT</name>
<dbReference type="RefSeq" id="WP_218281981.1">
    <property type="nucleotide sequence ID" value="NZ_CP078093.1"/>
</dbReference>
<evidence type="ECO:0000313" key="10">
    <source>
        <dbReference type="EMBL" id="QXM05281.1"/>
    </source>
</evidence>
<dbReference type="InterPro" id="IPR020560">
    <property type="entry name" value="PRibGlycinamide_synth_C-dom"/>
</dbReference>
<proteinExistence type="inferred from homology"/>
<dbReference type="SMART" id="SM01210">
    <property type="entry name" value="GARS_C"/>
    <property type="match status" value="1"/>
</dbReference>
<evidence type="ECO:0000256" key="5">
    <source>
        <dbReference type="ARBA" id="ARBA00022755"/>
    </source>
</evidence>
<dbReference type="Pfam" id="PF02843">
    <property type="entry name" value="GARS_C"/>
    <property type="match status" value="1"/>
</dbReference>
<dbReference type="InterPro" id="IPR020559">
    <property type="entry name" value="PRibGlycinamide_synth_CS"/>
</dbReference>
<evidence type="ECO:0000256" key="4">
    <source>
        <dbReference type="ARBA" id="ARBA00022741"/>
    </source>
</evidence>
<dbReference type="EC" id="6.3.4.13" evidence="7"/>
<evidence type="ECO:0000259" key="9">
    <source>
        <dbReference type="PROSITE" id="PS50975"/>
    </source>
</evidence>
<evidence type="ECO:0000313" key="11">
    <source>
        <dbReference type="Proteomes" id="UP000886818"/>
    </source>
</evidence>
<sequence>MKILVVGSGGREHAIVWKLHKSPKVDKIYCAPGNAGTHSIAENVDIRVDDIEGLCAFAKENKIDLTVVGPEVPLVLGIVDRFEKVGLAIFGPNKKCAQLEGSKAFTKEFLIRHHIPTARYKSFTSFEEAKKAVGIYGYPMVIKADGLAAGKGVVIADDEHEALRAIDEMMKNRKFGEAGEKIVIEEYLTGTEASILCFVDGESIVPMVSAQDYKKVFDEDEGPNTGGMGSYSPSIIYDEKLSKEVREKILVPTIEGFKRDELNFKGILFIGLMITKEGAKVLEFNVRFGDPETQTVLVRLKTDLVEIIESILEGSLKTQKILWSNKKAVCVVLTSGGYPDSYEKGKEIQGLADIDDDVFIFHAGTKMLDGKILTNGGRVLGVSALGDTIDEARKKAYENASRISFDNMYYRKDIGKIIKK</sequence>